<protein>
    <recommendedName>
        <fullName evidence="6">AIG1-type G domain-containing protein</fullName>
    </recommendedName>
</protein>
<comment type="caution">
    <text evidence="7">The sequence shown here is derived from an EMBL/GenBank/DDBJ whole genome shotgun (WGS) entry which is preliminary data.</text>
</comment>
<evidence type="ECO:0000256" key="1">
    <source>
        <dbReference type="ARBA" id="ARBA00008535"/>
    </source>
</evidence>
<keyword evidence="2" id="KW-0547">Nucleotide-binding</keyword>
<dbReference type="CDD" id="cd01852">
    <property type="entry name" value="AIG1"/>
    <property type="match status" value="1"/>
</dbReference>
<accession>A0ABR3NR40</accession>
<evidence type="ECO:0000313" key="8">
    <source>
        <dbReference type="Proteomes" id="UP001558613"/>
    </source>
</evidence>
<keyword evidence="4" id="KW-0175">Coiled coil</keyword>
<dbReference type="Gene3D" id="3.40.50.300">
    <property type="entry name" value="P-loop containing nucleotide triphosphate hydrolases"/>
    <property type="match status" value="3"/>
</dbReference>
<keyword evidence="3" id="KW-0342">GTP-binding</keyword>
<comment type="similarity">
    <text evidence="1">Belongs to the TRAFAC class TrmE-Era-EngA-EngB-Septin-like GTPase superfamily. AIG1/Toc34/Toc159-like paraseptin GTPase family. IAN subfamily.</text>
</comment>
<dbReference type="Proteomes" id="UP001558613">
    <property type="component" value="Unassembled WGS sequence"/>
</dbReference>
<feature type="domain" description="AIG1-type G" evidence="6">
    <location>
        <begin position="490"/>
        <end position="691"/>
    </location>
</feature>
<dbReference type="PANTHER" id="PTHR10903">
    <property type="entry name" value="GTPASE, IMAP FAMILY MEMBER-RELATED"/>
    <property type="match status" value="1"/>
</dbReference>
<feature type="coiled-coil region" evidence="4">
    <location>
        <begin position="450"/>
        <end position="484"/>
    </location>
</feature>
<evidence type="ECO:0000256" key="4">
    <source>
        <dbReference type="SAM" id="Coils"/>
    </source>
</evidence>
<sequence length="829" mass="96172">MLFVEILKPYFYIKEEEISGMLKSNQLMRKIPRQSEEGTPLRSLKREMACSLRYKIDHSPPRIRPNMSDLRIVLVGKNASENNKVGNLIFNKNVFGKKTFPDDVEEHSEIVEGRNITVISTTHLLKSKISPQDVAQKVSKFCPPEPHVIILVLQHRDFSQRKRDKLPSVLNNFGEQVMKRTLILTTDDEPCSKQKPVKENEFIQQISTECGGGRLQLQNTQRSQILQIVDEIISHSTYKETQQISSWDQVGMKNLYRSSEKQKLILVLCGCNKELKASMSKLLLGKNMPISAKQEMKSVCVIEEKIHDRLISLVELPALNQLSEEEVMLQTLHCVSLCDPGVHAFIIIIPDAPLTDEDKAEIEKIQKIFDSPQHFILLFITSLSVEEHVTELVISNPESQSLISRGGGQYRVLGLNEPENSRQIPELLDYIENIKIEPYSPQLYVKAQENRVRNETEEKYREELKRMENEIDELKQNSQSEGSGSQADNLECLRIVLIGRTGNGKSSTGNTILGRNEFESKARADSVTTVCQKGVGEVDGRSVAIVDTPGLFDTELKHDQVVEEIVKCVSLSSPGPHVFVIVLSVTRFIQVEMDTVDLIKKIFGLKAAQFSIVLFTRGDDLEDESIEDYVKESKNAELKKLIRDCGNRFLVFNNREKRDKTQVIQLLNMIEEVKNTTEGRYFTNKMFEEAEMSIKMRMEDIMKEKDREIQAQKEELKAKYEIEMKNMTKRLEDEKQRADEEKMKMEDKLREKEEKLRNEIEEKEQKKREIEKQKRSEEEKLQAEYHQKIEEMKREIENQRSRYEKEQKEREEENTKRKEKQRRSRKDET</sequence>
<dbReference type="Pfam" id="PF04548">
    <property type="entry name" value="AIG1"/>
    <property type="match status" value="3"/>
</dbReference>
<dbReference type="InterPro" id="IPR045058">
    <property type="entry name" value="GIMA/IAN/Toc"/>
</dbReference>
<evidence type="ECO:0000313" key="7">
    <source>
        <dbReference type="EMBL" id="KAL1279081.1"/>
    </source>
</evidence>
<name>A0ABR3NR40_9TELE</name>
<evidence type="ECO:0000256" key="5">
    <source>
        <dbReference type="SAM" id="MobiDB-lite"/>
    </source>
</evidence>
<evidence type="ECO:0000256" key="3">
    <source>
        <dbReference type="ARBA" id="ARBA00023134"/>
    </source>
</evidence>
<feature type="compositionally biased region" description="Basic and acidic residues" evidence="5">
    <location>
        <begin position="731"/>
        <end position="816"/>
    </location>
</feature>
<reference evidence="7 8" key="1">
    <citation type="submission" date="2023-09" db="EMBL/GenBank/DDBJ databases">
        <authorList>
            <person name="Wang M."/>
        </authorList>
    </citation>
    <scope>NUCLEOTIDE SEQUENCE [LARGE SCALE GENOMIC DNA]</scope>
    <source>
        <strain evidence="7">GT-2023</strain>
        <tissue evidence="7">Liver</tissue>
    </source>
</reference>
<keyword evidence="8" id="KW-1185">Reference proteome</keyword>
<dbReference type="InterPro" id="IPR006703">
    <property type="entry name" value="G_AIG1"/>
</dbReference>
<evidence type="ECO:0000256" key="2">
    <source>
        <dbReference type="ARBA" id="ARBA00022741"/>
    </source>
</evidence>
<dbReference type="SUPFAM" id="SSF52540">
    <property type="entry name" value="P-loop containing nucleoside triphosphate hydrolases"/>
    <property type="match status" value="1"/>
</dbReference>
<dbReference type="PANTHER" id="PTHR10903:SF170">
    <property type="entry name" value="GTPASE IMAP FAMILY MEMBER 7"/>
    <property type="match status" value="1"/>
</dbReference>
<feature type="region of interest" description="Disordered" evidence="5">
    <location>
        <begin position="731"/>
        <end position="829"/>
    </location>
</feature>
<organism evidence="7 8">
    <name type="scientific">Cirrhinus molitorella</name>
    <name type="common">mud carp</name>
    <dbReference type="NCBI Taxonomy" id="172907"/>
    <lineage>
        <taxon>Eukaryota</taxon>
        <taxon>Metazoa</taxon>
        <taxon>Chordata</taxon>
        <taxon>Craniata</taxon>
        <taxon>Vertebrata</taxon>
        <taxon>Euteleostomi</taxon>
        <taxon>Actinopterygii</taxon>
        <taxon>Neopterygii</taxon>
        <taxon>Teleostei</taxon>
        <taxon>Ostariophysi</taxon>
        <taxon>Cypriniformes</taxon>
        <taxon>Cyprinidae</taxon>
        <taxon>Labeoninae</taxon>
        <taxon>Labeonini</taxon>
        <taxon>Cirrhinus</taxon>
    </lineage>
</organism>
<dbReference type="PROSITE" id="PS51720">
    <property type="entry name" value="G_AIG1"/>
    <property type="match status" value="1"/>
</dbReference>
<evidence type="ECO:0000259" key="6">
    <source>
        <dbReference type="PROSITE" id="PS51720"/>
    </source>
</evidence>
<dbReference type="InterPro" id="IPR027417">
    <property type="entry name" value="P-loop_NTPase"/>
</dbReference>
<proteinExistence type="inferred from homology"/>
<feature type="compositionally biased region" description="Basic residues" evidence="5">
    <location>
        <begin position="817"/>
        <end position="829"/>
    </location>
</feature>
<dbReference type="EMBL" id="JAYMGO010000003">
    <property type="protein sequence ID" value="KAL1279081.1"/>
    <property type="molecule type" value="Genomic_DNA"/>
</dbReference>
<gene>
    <name evidence="7" type="ORF">QQF64_025754</name>
</gene>